<reference evidence="1 2" key="1">
    <citation type="journal article" date="2022" name="Nat. Ecol. Evol.">
        <title>A masculinizing supergene underlies an exaggerated male reproductive morph in a spider.</title>
        <authorList>
            <person name="Hendrickx F."/>
            <person name="De Corte Z."/>
            <person name="Sonet G."/>
            <person name="Van Belleghem S.M."/>
            <person name="Kostlbacher S."/>
            <person name="Vangestel C."/>
        </authorList>
    </citation>
    <scope>NUCLEOTIDE SEQUENCE [LARGE SCALE GENOMIC DNA]</scope>
    <source>
        <strain evidence="1">W744_W776</strain>
    </source>
</reference>
<dbReference type="AlphaFoldDB" id="A0AAV6UR90"/>
<evidence type="ECO:0008006" key="3">
    <source>
        <dbReference type="Google" id="ProtNLM"/>
    </source>
</evidence>
<dbReference type="InterPro" id="IPR048278">
    <property type="entry name" value="PFN"/>
</dbReference>
<dbReference type="Gene3D" id="3.30.450.30">
    <property type="entry name" value="Dynein light chain 2a, cytoplasmic"/>
    <property type="match status" value="1"/>
</dbReference>
<dbReference type="InterPro" id="IPR036140">
    <property type="entry name" value="PFN_sf"/>
</dbReference>
<accession>A0AAV6UR90</accession>
<name>A0AAV6UR90_9ARAC</name>
<dbReference type="Pfam" id="PF00235">
    <property type="entry name" value="Profilin"/>
    <property type="match status" value="1"/>
</dbReference>
<organism evidence="1 2">
    <name type="scientific">Oedothorax gibbosus</name>
    <dbReference type="NCBI Taxonomy" id="931172"/>
    <lineage>
        <taxon>Eukaryota</taxon>
        <taxon>Metazoa</taxon>
        <taxon>Ecdysozoa</taxon>
        <taxon>Arthropoda</taxon>
        <taxon>Chelicerata</taxon>
        <taxon>Arachnida</taxon>
        <taxon>Araneae</taxon>
        <taxon>Araneomorphae</taxon>
        <taxon>Entelegynae</taxon>
        <taxon>Araneoidea</taxon>
        <taxon>Linyphiidae</taxon>
        <taxon>Erigoninae</taxon>
        <taxon>Oedothorax</taxon>
    </lineage>
</organism>
<dbReference type="GO" id="GO:0003779">
    <property type="term" value="F:actin binding"/>
    <property type="evidence" value="ECO:0007669"/>
    <property type="project" value="InterPro"/>
</dbReference>
<evidence type="ECO:0000313" key="2">
    <source>
        <dbReference type="Proteomes" id="UP000827092"/>
    </source>
</evidence>
<comment type="caution">
    <text evidence="1">The sequence shown here is derived from an EMBL/GenBank/DDBJ whole genome shotgun (WGS) entry which is preliminary data.</text>
</comment>
<proteinExistence type="predicted"/>
<dbReference type="SUPFAM" id="SSF55770">
    <property type="entry name" value="Profilin (actin-binding protein)"/>
    <property type="match status" value="1"/>
</dbReference>
<keyword evidence="2" id="KW-1185">Reference proteome</keyword>
<sequence length="127" mass="14144">MARQLTDARQGSGKCIFAALHSREEGTCLGRYPKDGPQINENEISLLNKAFLDPTMLYSSGIPLRGKKFTYVKVEENNALMGKTSTQACIVMKTDDVYIICIYPGSELSKDVFLNCRKISEKIKNSS</sequence>
<protein>
    <recommendedName>
        <fullName evidence="3">Profilin</fullName>
    </recommendedName>
</protein>
<dbReference type="EMBL" id="JAFNEN010000305">
    <property type="protein sequence ID" value="KAG8186318.1"/>
    <property type="molecule type" value="Genomic_DNA"/>
</dbReference>
<gene>
    <name evidence="1" type="ORF">JTE90_005851</name>
</gene>
<evidence type="ECO:0000313" key="1">
    <source>
        <dbReference type="EMBL" id="KAG8186318.1"/>
    </source>
</evidence>
<dbReference type="Proteomes" id="UP000827092">
    <property type="component" value="Unassembled WGS sequence"/>
</dbReference>